<dbReference type="Gene3D" id="3.10.450.50">
    <property type="match status" value="1"/>
</dbReference>
<dbReference type="EMBL" id="CAJMWV010003397">
    <property type="protein sequence ID" value="CAE6481226.1"/>
    <property type="molecule type" value="Genomic_DNA"/>
</dbReference>
<dbReference type="PANTHER" id="PTHR31757:SF0">
    <property type="entry name" value="SLL0781 PROTEIN"/>
    <property type="match status" value="1"/>
</dbReference>
<evidence type="ECO:0000313" key="2">
    <source>
        <dbReference type="EMBL" id="CAE6481226.1"/>
    </source>
</evidence>
<evidence type="ECO:0000313" key="3">
    <source>
        <dbReference type="Proteomes" id="UP000663831"/>
    </source>
</evidence>
<feature type="compositionally biased region" description="Polar residues" evidence="1">
    <location>
        <begin position="355"/>
        <end position="368"/>
    </location>
</feature>
<dbReference type="AlphaFoldDB" id="A0A8H3CH39"/>
<gene>
    <name evidence="2" type="ORF">RDB_LOCUS99491</name>
</gene>
<dbReference type="OrthoDB" id="14527at2759"/>
<accession>A0A8H3CH39</accession>
<name>A0A8H3CH39_9AGAM</name>
<feature type="region of interest" description="Disordered" evidence="1">
    <location>
        <begin position="346"/>
        <end position="368"/>
    </location>
</feature>
<protein>
    <submittedName>
        <fullName evidence="2">Uncharacterized protein</fullName>
    </submittedName>
</protein>
<proteinExistence type="predicted"/>
<organism evidence="2 3">
    <name type="scientific">Rhizoctonia solani</name>
    <dbReference type="NCBI Taxonomy" id="456999"/>
    <lineage>
        <taxon>Eukaryota</taxon>
        <taxon>Fungi</taxon>
        <taxon>Dikarya</taxon>
        <taxon>Basidiomycota</taxon>
        <taxon>Agaricomycotina</taxon>
        <taxon>Agaricomycetes</taxon>
        <taxon>Cantharellales</taxon>
        <taxon>Ceratobasidiaceae</taxon>
        <taxon>Rhizoctonia</taxon>
    </lineage>
</organism>
<comment type="caution">
    <text evidence="2">The sequence shown here is derived from an EMBL/GenBank/DDBJ whole genome shotgun (WGS) entry which is preliminary data.</text>
</comment>
<reference evidence="2" key="1">
    <citation type="submission" date="2021-01" db="EMBL/GenBank/DDBJ databases">
        <authorList>
            <person name="Kaushik A."/>
        </authorList>
    </citation>
    <scope>NUCLEOTIDE SEQUENCE</scope>
    <source>
        <strain evidence="2">AG3-1AP</strain>
    </source>
</reference>
<evidence type="ECO:0000256" key="1">
    <source>
        <dbReference type="SAM" id="MobiDB-lite"/>
    </source>
</evidence>
<dbReference type="SUPFAM" id="SSF54427">
    <property type="entry name" value="NTF2-like"/>
    <property type="match status" value="1"/>
</dbReference>
<dbReference type="PANTHER" id="PTHR31757">
    <property type="entry name" value="SLL0781 PROTEIN"/>
    <property type="match status" value="1"/>
</dbReference>
<dbReference type="Proteomes" id="UP000663831">
    <property type="component" value="Unassembled WGS sequence"/>
</dbReference>
<dbReference type="Pfam" id="PF07080">
    <property type="entry name" value="DUF1348"/>
    <property type="match status" value="1"/>
</dbReference>
<dbReference type="InterPro" id="IPR032710">
    <property type="entry name" value="NTF2-like_dom_sf"/>
</dbReference>
<dbReference type="InterPro" id="IPR009783">
    <property type="entry name" value="DUF1348"/>
</dbReference>
<sequence length="817" mass="90588">MNVREADNSVPPLYKSSDLGLLKDHLPAMLSRCMRLRMMSTASTSPTKLVPPFTEETALAKVKAAQNLWNGQDPEKIALAYTPDSIWRNRSSFLQGRPAIVEMLKNKWVKEKDYMLRKELFSFTDNRIAVQFWYEYRDALDGMKWKRCYGLEDWTYAEDGLMRKRQMSGNDIEIKEGERWFKGLNKDQVESVDISEQHWQMRDNLSSIIDSLPYLTSAIPQLPLLDVEGGLFGGGDGGVVGVKNFRISAQKDIDGLDNYISQHLDTSGPLPPLSTNAPYILAVWSEIIAACPIQAVGRTFNLPKEKGRGKDAATVKVDVVADEGRRWIRVNTIKNSRLMAEIHELDGYDSESSEENSPQNGNIVSPSGENSIIRMARSLLVAAKYHVVPDTGEVPRVTLRLTRLETDPTNSDEPIDHRITRTLKELEAMGVDIKLGERPFPPRLVAPASPPPTPPRPTRRVNLDLSLIIALVSDLTHAPLPANEAQAYERFKPLTRVWKSGKLFRSTVINTSEPSSDDEGENEVNEGEDVIKDSHEHSRALALQLLSEMRHSLLDEMATYLKANDQPLEFWTTPEAQQRCSKIVQRIGGASERRRAQALFDPDGEQAFWEGSRFGDAFIAGLVPLRVYPQHVPSTTSLPEPKPTTSYEIFARRLFRTCQILLSPSHAQAQARLKGTNVPLGYATELGPPSDMPLAPSIDTGTPSPSVLAGSRPNTRLTAHTVRSMLWGVSSRVTTLTANRASVRAVLREMKILAGIRAGADDAEGVARDDAGSAGSICEQEKEVGDNGIAVLWVVEPRSLAEQMRSDVVSAGEGVNE</sequence>